<comment type="caution">
    <text evidence="9">The sequence shown here is derived from an EMBL/GenBank/DDBJ whole genome shotgun (WGS) entry which is preliminary data.</text>
</comment>
<dbReference type="InterPro" id="IPR036890">
    <property type="entry name" value="HATPase_C_sf"/>
</dbReference>
<keyword evidence="7" id="KW-1133">Transmembrane helix</keyword>
<feature type="transmembrane region" description="Helical" evidence="7">
    <location>
        <begin position="326"/>
        <end position="350"/>
    </location>
</feature>
<dbReference type="InterPro" id="IPR036097">
    <property type="entry name" value="HisK_dim/P_sf"/>
</dbReference>
<dbReference type="FunFam" id="3.30.565.10:FF:000006">
    <property type="entry name" value="Sensor histidine kinase WalK"/>
    <property type="match status" value="1"/>
</dbReference>
<keyword evidence="3" id="KW-0597">Phosphoprotein</keyword>
<dbReference type="Pfam" id="PF00512">
    <property type="entry name" value="HisKA"/>
    <property type="match status" value="1"/>
</dbReference>
<dbReference type="CDD" id="cd00075">
    <property type="entry name" value="HATPase"/>
    <property type="match status" value="1"/>
</dbReference>
<name>A0A831LLF4_9BACT</name>
<dbReference type="EMBL" id="DSDK01000475">
    <property type="protein sequence ID" value="HDR51690.1"/>
    <property type="molecule type" value="Genomic_DNA"/>
</dbReference>
<evidence type="ECO:0000256" key="3">
    <source>
        <dbReference type="ARBA" id="ARBA00022553"/>
    </source>
</evidence>
<protein>
    <recommendedName>
        <fullName evidence="2">histidine kinase</fullName>
        <ecNumber evidence="2">2.7.13.3</ecNumber>
    </recommendedName>
</protein>
<dbReference type="GO" id="GO:0000155">
    <property type="term" value="F:phosphorelay sensor kinase activity"/>
    <property type="evidence" value="ECO:0007669"/>
    <property type="project" value="InterPro"/>
</dbReference>
<dbReference type="InterPro" id="IPR005467">
    <property type="entry name" value="His_kinase_dom"/>
</dbReference>
<dbReference type="InterPro" id="IPR003594">
    <property type="entry name" value="HATPase_dom"/>
</dbReference>
<keyword evidence="5 9" id="KW-0418">Kinase</keyword>
<dbReference type="InterPro" id="IPR004358">
    <property type="entry name" value="Sig_transdc_His_kin-like_C"/>
</dbReference>
<dbReference type="SMART" id="SM00387">
    <property type="entry name" value="HATPase_c"/>
    <property type="match status" value="1"/>
</dbReference>
<dbReference type="Gene3D" id="3.30.565.10">
    <property type="entry name" value="Histidine kinase-like ATPase, C-terminal domain"/>
    <property type="match status" value="1"/>
</dbReference>
<comment type="catalytic activity">
    <reaction evidence="1">
        <text>ATP + protein L-histidine = ADP + protein N-phospho-L-histidine.</text>
        <dbReference type="EC" id="2.7.13.3"/>
    </reaction>
</comment>
<dbReference type="PRINTS" id="PR00344">
    <property type="entry name" value="BCTRLSENSOR"/>
</dbReference>
<reference evidence="9" key="1">
    <citation type="journal article" date="2020" name="mSystems">
        <title>Genome- and Community-Level Interaction Insights into Carbon Utilization and Element Cycling Functions of Hydrothermarchaeota in Hydrothermal Sediment.</title>
        <authorList>
            <person name="Zhou Z."/>
            <person name="Liu Y."/>
            <person name="Xu W."/>
            <person name="Pan J."/>
            <person name="Luo Z.H."/>
            <person name="Li M."/>
        </authorList>
    </citation>
    <scope>NUCLEOTIDE SEQUENCE [LARGE SCALE GENOMIC DNA]</scope>
    <source>
        <strain evidence="9">SpSt-1217</strain>
    </source>
</reference>
<evidence type="ECO:0000256" key="2">
    <source>
        <dbReference type="ARBA" id="ARBA00012438"/>
    </source>
</evidence>
<gene>
    <name evidence="9" type="ORF">ENN90_08750</name>
</gene>
<feature type="domain" description="Histidine kinase" evidence="8">
    <location>
        <begin position="365"/>
        <end position="584"/>
    </location>
</feature>
<dbReference type="Gene3D" id="1.10.287.130">
    <property type="match status" value="1"/>
</dbReference>
<organism evidence="9">
    <name type="scientific">Mariniphaga anaerophila</name>
    <dbReference type="NCBI Taxonomy" id="1484053"/>
    <lineage>
        <taxon>Bacteria</taxon>
        <taxon>Pseudomonadati</taxon>
        <taxon>Bacteroidota</taxon>
        <taxon>Bacteroidia</taxon>
        <taxon>Marinilabiliales</taxon>
        <taxon>Prolixibacteraceae</taxon>
        <taxon>Mariniphaga</taxon>
    </lineage>
</organism>
<keyword evidence="7" id="KW-0812">Transmembrane</keyword>
<evidence type="ECO:0000256" key="1">
    <source>
        <dbReference type="ARBA" id="ARBA00000085"/>
    </source>
</evidence>
<evidence type="ECO:0000256" key="6">
    <source>
        <dbReference type="ARBA" id="ARBA00023012"/>
    </source>
</evidence>
<proteinExistence type="predicted"/>
<dbReference type="PANTHER" id="PTHR45453:SF1">
    <property type="entry name" value="PHOSPHATE REGULON SENSOR PROTEIN PHOR"/>
    <property type="match status" value="1"/>
</dbReference>
<dbReference type="SMART" id="SM00388">
    <property type="entry name" value="HisKA"/>
    <property type="match status" value="1"/>
</dbReference>
<dbReference type="SUPFAM" id="SSF55874">
    <property type="entry name" value="ATPase domain of HSP90 chaperone/DNA topoisomerase II/histidine kinase"/>
    <property type="match status" value="1"/>
</dbReference>
<dbReference type="Pfam" id="PF02518">
    <property type="entry name" value="HATPase_c"/>
    <property type="match status" value="1"/>
</dbReference>
<evidence type="ECO:0000256" key="7">
    <source>
        <dbReference type="SAM" id="Phobius"/>
    </source>
</evidence>
<dbReference type="InterPro" id="IPR003661">
    <property type="entry name" value="HisK_dim/P_dom"/>
</dbReference>
<dbReference type="InterPro" id="IPR050351">
    <property type="entry name" value="BphY/WalK/GraS-like"/>
</dbReference>
<keyword evidence="7" id="KW-0472">Membrane</keyword>
<accession>A0A831LLF4</accession>
<evidence type="ECO:0000313" key="9">
    <source>
        <dbReference type="EMBL" id="HDR51690.1"/>
    </source>
</evidence>
<dbReference type="SUPFAM" id="SSF47384">
    <property type="entry name" value="Homodimeric domain of signal transducing histidine kinase"/>
    <property type="match status" value="1"/>
</dbReference>
<dbReference type="GO" id="GO:0005886">
    <property type="term" value="C:plasma membrane"/>
    <property type="evidence" value="ECO:0007669"/>
    <property type="project" value="TreeGrafter"/>
</dbReference>
<keyword evidence="4" id="KW-0808">Transferase</keyword>
<feature type="transmembrane region" description="Helical" evidence="7">
    <location>
        <begin position="5"/>
        <end position="27"/>
    </location>
</feature>
<dbReference type="CDD" id="cd00082">
    <property type="entry name" value="HisKA"/>
    <property type="match status" value="1"/>
</dbReference>
<dbReference type="AlphaFoldDB" id="A0A831LLF4"/>
<dbReference type="GO" id="GO:0004721">
    <property type="term" value="F:phosphoprotein phosphatase activity"/>
    <property type="evidence" value="ECO:0007669"/>
    <property type="project" value="TreeGrafter"/>
</dbReference>
<evidence type="ECO:0000259" key="8">
    <source>
        <dbReference type="PROSITE" id="PS50109"/>
    </source>
</evidence>
<dbReference type="EC" id="2.7.13.3" evidence="2"/>
<sequence length="585" mass="66194">MNKKIFTGLVVFMAISILGIIAIQLIWMNNAIQVKNELFSRSVNDALNSTVKKLEERNDLRVVNRMVFSNDSAFQFANNQDFEFHFQIPDPPPPSSKNLPDSLKVKKLPPAKAPPVIITRKRNPHKNDSNIRVEVETRADTGQIISRFEMDGEASVFTDEFVFPCENDAHYQNIFILDGDTIISNLDSLYSVSVIKIDSLMQSLDSVTQFPPGFSKRIQNKAGNLKRTARQFVTEIASWNTSEIDTVQLKTVLNNELKNRDIPIGFQFGIFSDTILHARSEAADSAGLANSEYKVELYPNAIFNRNLQLSVVFPERENFIFRSLNWLLVASLLFSFFILAAFAGSIYYILRQKKISEMKSDFINNMTHEFKTPIATISVAADSINNEKVISNAEKVRYFTGMIKKENARMNRQVEDILTIARLDKKEFEFKWETIDVHDLLKDNIQGISIQAEKREGKISTQFDASNSSVTTDKIHCTNVFYNLLDNAIKYSVEPPEISVTTRNKPKGVLISVEDKGIGMTKSVQSKIFERFYRQESGNVHNVKGFGLGLSYAKAVVEANHGTISVQSEPGKGSKFDVFLPFVRE</sequence>
<evidence type="ECO:0000256" key="5">
    <source>
        <dbReference type="ARBA" id="ARBA00022777"/>
    </source>
</evidence>
<dbReference type="Proteomes" id="UP000886047">
    <property type="component" value="Unassembled WGS sequence"/>
</dbReference>
<evidence type="ECO:0000256" key="4">
    <source>
        <dbReference type="ARBA" id="ARBA00022679"/>
    </source>
</evidence>
<dbReference type="PANTHER" id="PTHR45453">
    <property type="entry name" value="PHOSPHATE REGULON SENSOR PROTEIN PHOR"/>
    <property type="match status" value="1"/>
</dbReference>
<dbReference type="GO" id="GO:0016036">
    <property type="term" value="P:cellular response to phosphate starvation"/>
    <property type="evidence" value="ECO:0007669"/>
    <property type="project" value="TreeGrafter"/>
</dbReference>
<dbReference type="PROSITE" id="PS50109">
    <property type="entry name" value="HIS_KIN"/>
    <property type="match status" value="1"/>
</dbReference>
<keyword evidence="6" id="KW-0902">Two-component regulatory system</keyword>